<proteinExistence type="predicted"/>
<dbReference type="AlphaFoldDB" id="A0A2X3ENS0"/>
<protein>
    <submittedName>
        <fullName evidence="1">Hydroxymethylpyrimidine ABC transporter substrate-binding protein</fullName>
    </submittedName>
</protein>
<gene>
    <name evidence="1" type="ORF">NCTC13465_00312</name>
</gene>
<name>A0A2X3ENS0_KLEPN</name>
<evidence type="ECO:0000313" key="2">
    <source>
        <dbReference type="Proteomes" id="UP000251721"/>
    </source>
</evidence>
<dbReference type="Proteomes" id="UP000251721">
    <property type="component" value="Unassembled WGS sequence"/>
</dbReference>
<evidence type="ECO:0000313" key="1">
    <source>
        <dbReference type="EMBL" id="SQC36667.1"/>
    </source>
</evidence>
<accession>A0A2X3ENS0</accession>
<reference evidence="1 2" key="1">
    <citation type="submission" date="2018-06" db="EMBL/GenBank/DDBJ databases">
        <authorList>
            <consortium name="Pathogen Informatics"/>
            <person name="Doyle S."/>
        </authorList>
    </citation>
    <scope>NUCLEOTIDE SEQUENCE [LARGE SCALE GENOMIC DNA]</scope>
    <source>
        <strain evidence="1 2">NCTC13465</strain>
    </source>
</reference>
<sequence>MTDARWQKTRDFMVSAGLLAGATDWKQAYTTEFVQAMQVKP</sequence>
<dbReference type="Gene3D" id="3.40.190.10">
    <property type="entry name" value="Periplasmic binding protein-like II"/>
    <property type="match status" value="1"/>
</dbReference>
<dbReference type="EMBL" id="UAWQ01000002">
    <property type="protein sequence ID" value="SQC36667.1"/>
    <property type="molecule type" value="Genomic_DNA"/>
</dbReference>
<organism evidence="1 2">
    <name type="scientific">Klebsiella pneumoniae</name>
    <dbReference type="NCBI Taxonomy" id="573"/>
    <lineage>
        <taxon>Bacteria</taxon>
        <taxon>Pseudomonadati</taxon>
        <taxon>Pseudomonadota</taxon>
        <taxon>Gammaproteobacteria</taxon>
        <taxon>Enterobacterales</taxon>
        <taxon>Enterobacteriaceae</taxon>
        <taxon>Klebsiella/Raoultella group</taxon>
        <taxon>Klebsiella</taxon>
        <taxon>Klebsiella pneumoniae complex</taxon>
    </lineage>
</organism>